<feature type="binding site" evidence="6">
    <location>
        <begin position="132"/>
        <end position="133"/>
    </location>
    <ligand>
        <name>S-adenosyl-L-methionine</name>
        <dbReference type="ChEBI" id="CHEBI:59789"/>
    </ligand>
</feature>
<evidence type="ECO:0000256" key="2">
    <source>
        <dbReference type="ARBA" id="ARBA00022552"/>
    </source>
</evidence>
<reference evidence="7" key="2">
    <citation type="submission" date="2023-01" db="EMBL/GenBank/DDBJ databases">
        <title>Draft genome sequence of Maritalea porphyrae strain NBRC 107169.</title>
        <authorList>
            <person name="Sun Q."/>
            <person name="Mori K."/>
        </authorList>
    </citation>
    <scope>NUCLEOTIDE SEQUENCE</scope>
    <source>
        <strain evidence="7">NBRC 107169</strain>
    </source>
</reference>
<comment type="similarity">
    <text evidence="6">Belongs to the methyltransferase superfamily. RNA methyltransferase RsmG family.</text>
</comment>
<keyword evidence="8" id="KW-1185">Reference proteome</keyword>
<evidence type="ECO:0000313" key="8">
    <source>
        <dbReference type="Proteomes" id="UP001161405"/>
    </source>
</evidence>
<dbReference type="Pfam" id="PF02527">
    <property type="entry name" value="GidB"/>
    <property type="match status" value="1"/>
</dbReference>
<sequence length="216" mass="24163">MISEQDALKEIEKLCMDMDLSTQTIIPDLQKYAQELVRWQKVKNLVSRETLSEIWSRHFLDSFQLAKHIDPNRGIILDYGSGGGLPAIVLAIAFKQTDLKVHLIEANSRKCSFLRHISRTLGLNCTVHDVRAESFVLPENVYVGTITARGFTDLSSMFEICMPHFGVDSVALLQKGRGYDEEIAASKSNWSYDIATFSSVVAPDSVILAISGLKQR</sequence>
<dbReference type="PIRSF" id="PIRSF003078">
    <property type="entry name" value="GidB"/>
    <property type="match status" value="1"/>
</dbReference>
<keyword evidence="2 6" id="KW-0698">rRNA processing</keyword>
<feature type="binding site" evidence="6">
    <location>
        <position position="85"/>
    </location>
    <ligand>
        <name>S-adenosyl-L-methionine</name>
        <dbReference type="ChEBI" id="CHEBI:59789"/>
    </ligand>
</feature>
<dbReference type="PANTHER" id="PTHR31760:SF0">
    <property type="entry name" value="S-ADENOSYL-L-METHIONINE-DEPENDENT METHYLTRANSFERASES SUPERFAMILY PROTEIN"/>
    <property type="match status" value="1"/>
</dbReference>
<dbReference type="GO" id="GO:0008168">
    <property type="term" value="F:methyltransferase activity"/>
    <property type="evidence" value="ECO:0007669"/>
    <property type="project" value="UniProtKB-KW"/>
</dbReference>
<dbReference type="InterPro" id="IPR003682">
    <property type="entry name" value="rRNA_ssu_MeTfrase_G"/>
</dbReference>
<comment type="subcellular location">
    <subcellularLocation>
        <location evidence="6">Cytoplasm</location>
    </subcellularLocation>
</comment>
<dbReference type="Proteomes" id="UP001161405">
    <property type="component" value="Unassembled WGS sequence"/>
</dbReference>
<dbReference type="RefSeq" id="WP_284362617.1">
    <property type="nucleotide sequence ID" value="NZ_BSNI01000002.1"/>
</dbReference>
<dbReference type="InterPro" id="IPR029063">
    <property type="entry name" value="SAM-dependent_MTases_sf"/>
</dbReference>
<name>A0ABQ5UQX1_9HYPH</name>
<accession>A0ABQ5UQX1</accession>
<comment type="caution">
    <text evidence="6">Lacks conserved residue(s) required for the propagation of feature annotation.</text>
</comment>
<protein>
    <recommendedName>
        <fullName evidence="6">Ribosomal RNA small subunit methyltransferase G</fullName>
        <ecNumber evidence="6">2.1.1.170</ecNumber>
    </recommendedName>
    <alternativeName>
        <fullName evidence="6">16S rRNA 7-methylguanosine methyltransferase</fullName>
        <shortName evidence="6">16S rRNA m7G methyltransferase</shortName>
    </alternativeName>
</protein>
<proteinExistence type="inferred from homology"/>
<evidence type="ECO:0000256" key="1">
    <source>
        <dbReference type="ARBA" id="ARBA00022490"/>
    </source>
</evidence>
<evidence type="ECO:0000256" key="4">
    <source>
        <dbReference type="ARBA" id="ARBA00022679"/>
    </source>
</evidence>
<dbReference type="Gene3D" id="3.40.50.150">
    <property type="entry name" value="Vaccinia Virus protein VP39"/>
    <property type="match status" value="1"/>
</dbReference>
<evidence type="ECO:0000313" key="7">
    <source>
        <dbReference type="EMBL" id="GLQ16844.1"/>
    </source>
</evidence>
<evidence type="ECO:0000256" key="6">
    <source>
        <dbReference type="HAMAP-Rule" id="MF_00074"/>
    </source>
</evidence>
<evidence type="ECO:0000256" key="5">
    <source>
        <dbReference type="ARBA" id="ARBA00022691"/>
    </source>
</evidence>
<reference evidence="7" key="1">
    <citation type="journal article" date="2014" name="Int. J. Syst. Evol. Microbiol.">
        <title>Complete genome of a new Firmicutes species belonging to the dominant human colonic microbiota ('Ruminococcus bicirculans') reveals two chromosomes and a selective capacity to utilize plant glucans.</title>
        <authorList>
            <consortium name="NISC Comparative Sequencing Program"/>
            <person name="Wegmann U."/>
            <person name="Louis P."/>
            <person name="Goesmann A."/>
            <person name="Henrissat B."/>
            <person name="Duncan S.H."/>
            <person name="Flint H.J."/>
        </authorList>
    </citation>
    <scope>NUCLEOTIDE SEQUENCE</scope>
    <source>
        <strain evidence="7">NBRC 107169</strain>
    </source>
</reference>
<dbReference type="HAMAP" id="MF_00074">
    <property type="entry name" value="16SrRNA_methyltr_G"/>
    <property type="match status" value="1"/>
</dbReference>
<dbReference type="EC" id="2.1.1.170" evidence="6"/>
<dbReference type="NCBIfam" id="TIGR00138">
    <property type="entry name" value="rsmG_gidB"/>
    <property type="match status" value="1"/>
</dbReference>
<comment type="caution">
    <text evidence="7">The sequence shown here is derived from an EMBL/GenBank/DDBJ whole genome shotgun (WGS) entry which is preliminary data.</text>
</comment>
<dbReference type="PANTHER" id="PTHR31760">
    <property type="entry name" value="S-ADENOSYL-L-METHIONINE-DEPENDENT METHYLTRANSFERASES SUPERFAMILY PROTEIN"/>
    <property type="match status" value="1"/>
</dbReference>
<keyword evidence="4 6" id="KW-0808">Transferase</keyword>
<keyword evidence="1 6" id="KW-0963">Cytoplasm</keyword>
<dbReference type="SUPFAM" id="SSF53335">
    <property type="entry name" value="S-adenosyl-L-methionine-dependent methyltransferases"/>
    <property type="match status" value="1"/>
</dbReference>
<dbReference type="EMBL" id="BSNI01000002">
    <property type="protein sequence ID" value="GLQ16844.1"/>
    <property type="molecule type" value="Genomic_DNA"/>
</dbReference>
<gene>
    <name evidence="6 7" type="primary">rsmG</name>
    <name evidence="7" type="ORF">GCM10007879_10930</name>
</gene>
<feature type="binding site" evidence="6">
    <location>
        <position position="149"/>
    </location>
    <ligand>
        <name>S-adenosyl-L-methionine</name>
        <dbReference type="ChEBI" id="CHEBI:59789"/>
    </ligand>
</feature>
<keyword evidence="5 6" id="KW-0949">S-adenosyl-L-methionine</keyword>
<keyword evidence="3 6" id="KW-0489">Methyltransferase</keyword>
<comment type="function">
    <text evidence="6">Specifically methylates the N7 position of guanine in position 527 of 16S rRNA.</text>
</comment>
<dbReference type="GO" id="GO:0032259">
    <property type="term" value="P:methylation"/>
    <property type="evidence" value="ECO:0007669"/>
    <property type="project" value="UniProtKB-KW"/>
</dbReference>
<evidence type="ECO:0000256" key="3">
    <source>
        <dbReference type="ARBA" id="ARBA00022603"/>
    </source>
</evidence>
<comment type="catalytic activity">
    <reaction evidence="6">
        <text>guanosine(527) in 16S rRNA + S-adenosyl-L-methionine = N(7)-methylguanosine(527) in 16S rRNA + S-adenosyl-L-homocysteine</text>
        <dbReference type="Rhea" id="RHEA:42732"/>
        <dbReference type="Rhea" id="RHEA-COMP:10209"/>
        <dbReference type="Rhea" id="RHEA-COMP:10210"/>
        <dbReference type="ChEBI" id="CHEBI:57856"/>
        <dbReference type="ChEBI" id="CHEBI:59789"/>
        <dbReference type="ChEBI" id="CHEBI:74269"/>
        <dbReference type="ChEBI" id="CHEBI:74480"/>
        <dbReference type="EC" id="2.1.1.170"/>
    </reaction>
</comment>
<organism evidence="7 8">
    <name type="scientific">Maritalea porphyrae</name>
    <dbReference type="NCBI Taxonomy" id="880732"/>
    <lineage>
        <taxon>Bacteria</taxon>
        <taxon>Pseudomonadati</taxon>
        <taxon>Pseudomonadota</taxon>
        <taxon>Alphaproteobacteria</taxon>
        <taxon>Hyphomicrobiales</taxon>
        <taxon>Devosiaceae</taxon>
        <taxon>Maritalea</taxon>
    </lineage>
</organism>
<feature type="binding site" evidence="6">
    <location>
        <position position="80"/>
    </location>
    <ligand>
        <name>S-adenosyl-L-methionine</name>
        <dbReference type="ChEBI" id="CHEBI:59789"/>
    </ligand>
</feature>